<feature type="region of interest" description="Disordered" evidence="1">
    <location>
        <begin position="68"/>
        <end position="109"/>
    </location>
</feature>
<evidence type="ECO:0000313" key="4">
    <source>
        <dbReference type="EMBL" id="KAH7565701.1"/>
    </source>
</evidence>
<reference evidence="4 5" key="1">
    <citation type="submission" date="2021-02" db="EMBL/GenBank/DDBJ databases">
        <title>Plant Genome Project.</title>
        <authorList>
            <person name="Zhang R.-G."/>
        </authorList>
    </citation>
    <scope>NUCLEOTIDE SEQUENCE [LARGE SCALE GENOMIC DNA]</scope>
    <source>
        <tissue evidence="4">Leaves</tissue>
    </source>
</reference>
<sequence length="754" mass="85128">MGLTNSKTDKNEALRLCKARRRFIKQAIESRYAFAAAHVSYIQSLKNIGIALRRYAEAEVLMESSLSTTSATELDKTPSHSSYPSPSLSHVNDVSDSPLQNGDSPSPKHITLSPPMAKMSYMRTAKSASVTVSVNANSGFSGFMEESMAMPVPPPPPPHFESGSWDYFDPVDESESFRFVGHNNGLDSDSVDMREWRKFQSERIDDNVVEGKWGKVGLDGNGESGERTIRPELGEKAFEKVDRSVSRNNSYNWSMEHNAALFRPVSSGGVELRQVDMEKNANGSAGTTMTNISLEQSSSKREKTFSEKDLCPEREDPSEFITHRAKDFLSSIKDIEHRFFRASESGREVSRMLEANQIRVGFSELKGRSSAPDVLAAFRLVCCRGKTAPISHDPMQQATKVITWKRTTSSRSSSSRNPLVTKDDASDSGSDFVEEFCMIAGSHSSTLERLYAWELKLYDEVKASESIRKVYDQKCNQLRHQFAKDHSAQVIDKTRAVVKDLYSRIRVALQSVDSISRRIERMRDEELQPQLLELIQGLTRMWKAMLECHHTQYITISLAYHSRSSTGTPQGDTRKQVLAELQEEVECFGLSFADWVNSLTSYVEALNNYLQNCILQPQERRRNRRPFSPRRVLAPPIFVLCRDWSDGLKGFPSEELSNDIKTFLSDLHYLMGHQAEQVQKNLKLDDANNGESETKDDEKNDDVSSNLSCIHSSLAKVLDRLNKFSEVSLKTYEDIRQKSEAAQTAYSNVRPGRF</sequence>
<accession>A0ABQ8HMW4</accession>
<dbReference type="PANTHER" id="PTHR21450">
    <property type="entry name" value="PROTEIN ALTERED PHOSPHATE STARVATION RESPONSE 1"/>
    <property type="match status" value="1"/>
</dbReference>
<feature type="compositionally biased region" description="Polar residues" evidence="1">
    <location>
        <begin position="92"/>
        <end position="104"/>
    </location>
</feature>
<keyword evidence="5" id="KW-1185">Reference proteome</keyword>
<evidence type="ECO:0000256" key="1">
    <source>
        <dbReference type="SAM" id="MobiDB-lite"/>
    </source>
</evidence>
<dbReference type="Pfam" id="PF04783">
    <property type="entry name" value="DUF630"/>
    <property type="match status" value="1"/>
</dbReference>
<feature type="region of interest" description="Disordered" evidence="1">
    <location>
        <begin position="405"/>
        <end position="428"/>
    </location>
</feature>
<dbReference type="Pfam" id="PF04782">
    <property type="entry name" value="DUF632"/>
    <property type="match status" value="1"/>
</dbReference>
<protein>
    <recommendedName>
        <fullName evidence="6">Nitrate regulatory gene2 protein</fullName>
    </recommendedName>
</protein>
<evidence type="ECO:0000259" key="2">
    <source>
        <dbReference type="Pfam" id="PF04782"/>
    </source>
</evidence>
<comment type="caution">
    <text evidence="4">The sequence shown here is derived from an EMBL/GenBank/DDBJ whole genome shotgun (WGS) entry which is preliminary data.</text>
</comment>
<feature type="compositionally biased region" description="Low complexity" evidence="1">
    <location>
        <begin position="79"/>
        <end position="90"/>
    </location>
</feature>
<dbReference type="PANTHER" id="PTHR21450:SF35">
    <property type="entry name" value="TRANSCRIPTION FACTOR, PUTATIVE (DUF630 AND DUF632)-RELATED"/>
    <property type="match status" value="1"/>
</dbReference>
<feature type="region of interest" description="Disordered" evidence="1">
    <location>
        <begin position="281"/>
        <end position="315"/>
    </location>
</feature>
<evidence type="ECO:0008006" key="6">
    <source>
        <dbReference type="Google" id="ProtNLM"/>
    </source>
</evidence>
<feature type="domain" description="DUF630" evidence="3">
    <location>
        <begin position="1"/>
        <end position="59"/>
    </location>
</feature>
<organism evidence="4 5">
    <name type="scientific">Xanthoceras sorbifolium</name>
    <dbReference type="NCBI Taxonomy" id="99658"/>
    <lineage>
        <taxon>Eukaryota</taxon>
        <taxon>Viridiplantae</taxon>
        <taxon>Streptophyta</taxon>
        <taxon>Embryophyta</taxon>
        <taxon>Tracheophyta</taxon>
        <taxon>Spermatophyta</taxon>
        <taxon>Magnoliopsida</taxon>
        <taxon>eudicotyledons</taxon>
        <taxon>Gunneridae</taxon>
        <taxon>Pentapetalae</taxon>
        <taxon>rosids</taxon>
        <taxon>malvids</taxon>
        <taxon>Sapindales</taxon>
        <taxon>Sapindaceae</taxon>
        <taxon>Xanthoceroideae</taxon>
        <taxon>Xanthoceras</taxon>
    </lineage>
</organism>
<feature type="domain" description="DUF632" evidence="2">
    <location>
        <begin position="329"/>
        <end position="668"/>
    </location>
</feature>
<gene>
    <name evidence="4" type="ORF">JRO89_XS08G0002600</name>
</gene>
<feature type="compositionally biased region" description="Low complexity" evidence="1">
    <location>
        <begin position="406"/>
        <end position="416"/>
    </location>
</feature>
<dbReference type="InterPro" id="IPR006867">
    <property type="entry name" value="DUF632"/>
</dbReference>
<feature type="compositionally biased region" description="Basic and acidic residues" evidence="1">
    <location>
        <begin position="298"/>
        <end position="315"/>
    </location>
</feature>
<dbReference type="EMBL" id="JAFEMO010000008">
    <property type="protein sequence ID" value="KAH7565701.1"/>
    <property type="molecule type" value="Genomic_DNA"/>
</dbReference>
<proteinExistence type="predicted"/>
<dbReference type="Proteomes" id="UP000827721">
    <property type="component" value="Unassembled WGS sequence"/>
</dbReference>
<evidence type="ECO:0000313" key="5">
    <source>
        <dbReference type="Proteomes" id="UP000827721"/>
    </source>
</evidence>
<feature type="compositionally biased region" description="Polar residues" evidence="1">
    <location>
        <begin position="281"/>
        <end position="297"/>
    </location>
</feature>
<evidence type="ECO:0000259" key="3">
    <source>
        <dbReference type="Pfam" id="PF04783"/>
    </source>
</evidence>
<name>A0ABQ8HMW4_9ROSI</name>
<dbReference type="InterPro" id="IPR006868">
    <property type="entry name" value="DUF630"/>
</dbReference>